<dbReference type="UniPathway" id="UPA00148">
    <property type="reaction ID" value="UER00233"/>
</dbReference>
<dbReference type="EC" id="2.5.1.17" evidence="6"/>
<dbReference type="InterPro" id="IPR029499">
    <property type="entry name" value="PduO-typ"/>
</dbReference>
<dbReference type="EMBL" id="FXAM01000001">
    <property type="protein sequence ID" value="SMF94510.1"/>
    <property type="molecule type" value="Genomic_DNA"/>
</dbReference>
<feature type="region of interest" description="Disordered" evidence="7">
    <location>
        <begin position="1"/>
        <end position="24"/>
    </location>
</feature>
<evidence type="ECO:0000256" key="4">
    <source>
        <dbReference type="ARBA" id="ARBA00022741"/>
    </source>
</evidence>
<gene>
    <name evidence="9" type="ORF">SAMN02949497_1828</name>
</gene>
<protein>
    <recommendedName>
        <fullName evidence="6">Corrinoid adenosyltransferase</fullName>
        <ecNumber evidence="6">2.5.1.17</ecNumber>
    </recommendedName>
    <alternativeName>
        <fullName evidence="6">Cob(II)alamin adenosyltransferase</fullName>
    </alternativeName>
    <alternativeName>
        <fullName evidence="6">Cob(II)yrinic acid a,c-diamide adenosyltransferase</fullName>
    </alternativeName>
    <alternativeName>
        <fullName evidence="6">Cobinamide/cobalamin adenosyltransferase</fullName>
    </alternativeName>
</protein>
<reference evidence="9 10" key="1">
    <citation type="submission" date="2016-12" db="EMBL/GenBank/DDBJ databases">
        <authorList>
            <person name="Song W.-J."/>
            <person name="Kurnit D.M."/>
        </authorList>
    </citation>
    <scope>NUCLEOTIDE SEQUENCE [LARGE SCALE GENOMIC DNA]</scope>
    <source>
        <strain evidence="9 10">175</strain>
    </source>
</reference>
<evidence type="ECO:0000313" key="10">
    <source>
        <dbReference type="Proteomes" id="UP000192923"/>
    </source>
</evidence>
<evidence type="ECO:0000256" key="5">
    <source>
        <dbReference type="ARBA" id="ARBA00022840"/>
    </source>
</evidence>
<name>A0A1Y6CW85_9GAMM</name>
<dbReference type="InterPro" id="IPR016030">
    <property type="entry name" value="CblAdoTrfase-like"/>
</dbReference>
<dbReference type="STRING" id="1760988.SAMN02949497_1828"/>
<dbReference type="Pfam" id="PF01923">
    <property type="entry name" value="Cob_adeno_trans"/>
    <property type="match status" value="1"/>
</dbReference>
<dbReference type="NCBIfam" id="TIGR00636">
    <property type="entry name" value="PduO_Nterm"/>
    <property type="match status" value="1"/>
</dbReference>
<dbReference type="PANTHER" id="PTHR12213:SF0">
    <property type="entry name" value="CORRINOID ADENOSYLTRANSFERASE MMAB"/>
    <property type="match status" value="1"/>
</dbReference>
<evidence type="ECO:0000256" key="2">
    <source>
        <dbReference type="ARBA" id="ARBA00011233"/>
    </source>
</evidence>
<keyword evidence="5 6" id="KW-0067">ATP-binding</keyword>
<feature type="domain" description="Cobalamin adenosyltransferase-like" evidence="8">
    <location>
        <begin position="8"/>
        <end position="165"/>
    </location>
</feature>
<dbReference type="PANTHER" id="PTHR12213">
    <property type="entry name" value="CORRINOID ADENOSYLTRANSFERASE"/>
    <property type="match status" value="1"/>
</dbReference>
<evidence type="ECO:0000259" key="8">
    <source>
        <dbReference type="Pfam" id="PF01923"/>
    </source>
</evidence>
<evidence type="ECO:0000256" key="1">
    <source>
        <dbReference type="ARBA" id="ARBA00007487"/>
    </source>
</evidence>
<dbReference type="RefSeq" id="WP_085211959.1">
    <property type="nucleotide sequence ID" value="NZ_FXAM01000001.1"/>
</dbReference>
<proteinExistence type="inferred from homology"/>
<dbReference type="GO" id="GO:0005524">
    <property type="term" value="F:ATP binding"/>
    <property type="evidence" value="ECO:0007669"/>
    <property type="project" value="UniProtKB-UniRule"/>
</dbReference>
<keyword evidence="6" id="KW-0169">Cobalamin biosynthesis</keyword>
<comment type="catalytic activity">
    <reaction evidence="6">
        <text>2 cob(II)yrinate a,c diamide + reduced [electron-transfer flavoprotein] + 2 ATP = 2 adenosylcob(III)yrinate a,c-diamide + 2 triphosphate + oxidized [electron-transfer flavoprotein] + 3 H(+)</text>
        <dbReference type="Rhea" id="RHEA:11528"/>
        <dbReference type="Rhea" id="RHEA-COMP:10685"/>
        <dbReference type="Rhea" id="RHEA-COMP:10686"/>
        <dbReference type="ChEBI" id="CHEBI:15378"/>
        <dbReference type="ChEBI" id="CHEBI:18036"/>
        <dbReference type="ChEBI" id="CHEBI:30616"/>
        <dbReference type="ChEBI" id="CHEBI:57692"/>
        <dbReference type="ChEBI" id="CHEBI:58307"/>
        <dbReference type="ChEBI" id="CHEBI:58503"/>
        <dbReference type="ChEBI" id="CHEBI:58537"/>
        <dbReference type="EC" id="2.5.1.17"/>
    </reaction>
</comment>
<evidence type="ECO:0000313" key="9">
    <source>
        <dbReference type="EMBL" id="SMF94510.1"/>
    </source>
</evidence>
<evidence type="ECO:0000256" key="6">
    <source>
        <dbReference type="RuleBase" id="RU366026"/>
    </source>
</evidence>
<dbReference type="OrthoDB" id="9778896at2"/>
<comment type="catalytic activity">
    <reaction evidence="6">
        <text>2 cob(II)alamin + reduced [electron-transfer flavoprotein] + 2 ATP = 2 adenosylcob(III)alamin + 2 triphosphate + oxidized [electron-transfer flavoprotein] + 3 H(+)</text>
        <dbReference type="Rhea" id="RHEA:28671"/>
        <dbReference type="Rhea" id="RHEA-COMP:10685"/>
        <dbReference type="Rhea" id="RHEA-COMP:10686"/>
        <dbReference type="ChEBI" id="CHEBI:15378"/>
        <dbReference type="ChEBI" id="CHEBI:16304"/>
        <dbReference type="ChEBI" id="CHEBI:18036"/>
        <dbReference type="ChEBI" id="CHEBI:18408"/>
        <dbReference type="ChEBI" id="CHEBI:30616"/>
        <dbReference type="ChEBI" id="CHEBI:57692"/>
        <dbReference type="ChEBI" id="CHEBI:58307"/>
        <dbReference type="EC" id="2.5.1.17"/>
    </reaction>
</comment>
<dbReference type="Gene3D" id="1.20.1200.10">
    <property type="entry name" value="Cobalamin adenosyltransferase-like"/>
    <property type="match status" value="1"/>
</dbReference>
<dbReference type="Proteomes" id="UP000192923">
    <property type="component" value="Unassembled WGS sequence"/>
</dbReference>
<dbReference type="GO" id="GO:0009236">
    <property type="term" value="P:cobalamin biosynthetic process"/>
    <property type="evidence" value="ECO:0007669"/>
    <property type="project" value="UniProtKB-UniRule"/>
</dbReference>
<comment type="subunit">
    <text evidence="2">Homotrimer.</text>
</comment>
<dbReference type="GO" id="GO:0008817">
    <property type="term" value="F:corrinoid adenosyltransferase activity"/>
    <property type="evidence" value="ECO:0007669"/>
    <property type="project" value="UniProtKB-UniRule"/>
</dbReference>
<dbReference type="InterPro" id="IPR036451">
    <property type="entry name" value="CblAdoTrfase-like_sf"/>
</dbReference>
<comment type="similarity">
    <text evidence="1 6">Belongs to the Cob(I)alamin adenosyltransferase family.</text>
</comment>
<dbReference type="SUPFAM" id="SSF89028">
    <property type="entry name" value="Cobalamin adenosyltransferase-like"/>
    <property type="match status" value="1"/>
</dbReference>
<organism evidence="9 10">
    <name type="scientific">Methylomagnum ishizawai</name>
    <dbReference type="NCBI Taxonomy" id="1760988"/>
    <lineage>
        <taxon>Bacteria</taxon>
        <taxon>Pseudomonadati</taxon>
        <taxon>Pseudomonadota</taxon>
        <taxon>Gammaproteobacteria</taxon>
        <taxon>Methylococcales</taxon>
        <taxon>Methylococcaceae</taxon>
        <taxon>Methylomagnum</taxon>
    </lineage>
</organism>
<evidence type="ECO:0000256" key="3">
    <source>
        <dbReference type="ARBA" id="ARBA00022679"/>
    </source>
</evidence>
<accession>A0A1Y6CW85</accession>
<comment type="pathway">
    <text evidence="6">Cofactor biosynthesis; adenosylcobalamin biosynthesis; adenosylcobalamin from cob(II)yrinate a,c-diamide: step 2/7.</text>
</comment>
<keyword evidence="10" id="KW-1185">Reference proteome</keyword>
<sequence>MGHRLTRIYTRTGDTGTTGLGDGSRIDKDAPRVAAYGELDELNSHLGLVLAHGLPDEVRDCLIEVQHRLFDLGGDLCIPGRASLEQSHVEGLERWLDYFNERLPPLKDFILPGGGPSAAHCQVARTVCRRAERTLTTLARAEPVAPVALAWVNRLSDLLFVLARILAQGGETLWQPGRPPILPPR</sequence>
<evidence type="ECO:0000256" key="7">
    <source>
        <dbReference type="SAM" id="MobiDB-lite"/>
    </source>
</evidence>
<keyword evidence="4 6" id="KW-0547">Nucleotide-binding</keyword>
<dbReference type="FunFam" id="1.20.1200.10:FF:000001">
    <property type="entry name" value="Cob(I)yrinic acid a,c-diamide adenosyltransferase"/>
    <property type="match status" value="1"/>
</dbReference>
<keyword evidence="3 6" id="KW-0808">Transferase</keyword>
<dbReference type="AlphaFoldDB" id="A0A1Y6CW85"/>